<comment type="caution">
    <text evidence="1">The sequence shown here is derived from an EMBL/GenBank/DDBJ whole genome shotgun (WGS) entry which is preliminary data.</text>
</comment>
<keyword evidence="2" id="KW-1185">Reference proteome</keyword>
<dbReference type="EMBL" id="NBNE01000584">
    <property type="protein sequence ID" value="OWZ18456.1"/>
    <property type="molecule type" value="Genomic_DNA"/>
</dbReference>
<proteinExistence type="predicted"/>
<reference evidence="2" key="1">
    <citation type="submission" date="2017-03" db="EMBL/GenBank/DDBJ databases">
        <title>Phytopthora megakarya and P. palmivora, two closely related causual agents of cacao black pod achieved similar genome size and gene model numbers by different mechanisms.</title>
        <authorList>
            <person name="Ali S."/>
            <person name="Shao J."/>
            <person name="Larry D.J."/>
            <person name="Kronmiller B."/>
            <person name="Shen D."/>
            <person name="Strem M.D."/>
            <person name="Melnick R.L."/>
            <person name="Guiltinan M.J."/>
            <person name="Tyler B.M."/>
            <person name="Meinhardt L.W."/>
            <person name="Bailey B.A."/>
        </authorList>
    </citation>
    <scope>NUCLEOTIDE SEQUENCE [LARGE SCALE GENOMIC DNA]</scope>
    <source>
        <strain evidence="2">zdho120</strain>
    </source>
</reference>
<dbReference type="GO" id="GO:0003964">
    <property type="term" value="F:RNA-directed DNA polymerase activity"/>
    <property type="evidence" value="ECO:0007669"/>
    <property type="project" value="UniProtKB-KW"/>
</dbReference>
<gene>
    <name evidence="1" type="ORF">PHMEG_0007441</name>
</gene>
<name>A0A225WL76_9STRA</name>
<dbReference type="Proteomes" id="UP000198211">
    <property type="component" value="Unassembled WGS sequence"/>
</dbReference>
<evidence type="ECO:0000313" key="1">
    <source>
        <dbReference type="EMBL" id="OWZ18456.1"/>
    </source>
</evidence>
<dbReference type="OrthoDB" id="4369127at2759"/>
<organism evidence="1 2">
    <name type="scientific">Phytophthora megakarya</name>
    <dbReference type="NCBI Taxonomy" id="4795"/>
    <lineage>
        <taxon>Eukaryota</taxon>
        <taxon>Sar</taxon>
        <taxon>Stramenopiles</taxon>
        <taxon>Oomycota</taxon>
        <taxon>Peronosporomycetes</taxon>
        <taxon>Peronosporales</taxon>
        <taxon>Peronosporaceae</taxon>
        <taxon>Phytophthora</taxon>
    </lineage>
</organism>
<dbReference type="SUPFAM" id="SSF56672">
    <property type="entry name" value="DNA/RNA polymerases"/>
    <property type="match status" value="1"/>
</dbReference>
<accession>A0A225WL76</accession>
<dbReference type="AlphaFoldDB" id="A0A225WL76"/>
<keyword evidence="1" id="KW-0808">Transferase</keyword>
<keyword evidence="1" id="KW-0548">Nucleotidyltransferase</keyword>
<dbReference type="InterPro" id="IPR043502">
    <property type="entry name" value="DNA/RNA_pol_sf"/>
</dbReference>
<evidence type="ECO:0000313" key="2">
    <source>
        <dbReference type="Proteomes" id="UP000198211"/>
    </source>
</evidence>
<sequence length="103" mass="11560">MGRPVRKGLTSAREWHLSISVEKSEWGMPCVADLGHVVSDLGLGAKPKNLESSATLEFPRTLKDLQSFLVHPQFAISATRLYSLKERDFGKYVTDPKNCEQEK</sequence>
<keyword evidence="1" id="KW-0695">RNA-directed DNA polymerase</keyword>
<protein>
    <submittedName>
        <fullName evidence="1">Reverse transcriptase</fullName>
    </submittedName>
</protein>